<dbReference type="AlphaFoldDB" id="A0A1H9FWI3"/>
<evidence type="ECO:0000313" key="2">
    <source>
        <dbReference type="EMBL" id="SEQ41913.1"/>
    </source>
</evidence>
<reference evidence="2 3" key="1">
    <citation type="submission" date="2016-10" db="EMBL/GenBank/DDBJ databases">
        <authorList>
            <person name="de Groot N.N."/>
        </authorList>
    </citation>
    <scope>NUCLEOTIDE SEQUENCE [LARGE SCALE GENOMIC DNA]</scope>
    <source>
        <strain evidence="2 3">DSM 21035</strain>
    </source>
</reference>
<keyword evidence="1" id="KW-0472">Membrane</keyword>
<evidence type="ECO:0008006" key="4">
    <source>
        <dbReference type="Google" id="ProtNLM"/>
    </source>
</evidence>
<organism evidence="2 3">
    <name type="scientific">Hyunsoonleella jejuensis</name>
    <dbReference type="NCBI Taxonomy" id="419940"/>
    <lineage>
        <taxon>Bacteria</taxon>
        <taxon>Pseudomonadati</taxon>
        <taxon>Bacteroidota</taxon>
        <taxon>Flavobacteriia</taxon>
        <taxon>Flavobacteriales</taxon>
        <taxon>Flavobacteriaceae</taxon>
    </lineage>
</organism>
<keyword evidence="3" id="KW-1185">Reference proteome</keyword>
<feature type="transmembrane region" description="Helical" evidence="1">
    <location>
        <begin position="40"/>
        <end position="60"/>
    </location>
</feature>
<dbReference type="Proteomes" id="UP000198999">
    <property type="component" value="Unassembled WGS sequence"/>
</dbReference>
<dbReference type="EMBL" id="FOFN01000002">
    <property type="protein sequence ID" value="SEQ41913.1"/>
    <property type="molecule type" value="Genomic_DNA"/>
</dbReference>
<accession>A0A1H9FWI3</accession>
<keyword evidence="1" id="KW-1133">Transmembrane helix</keyword>
<gene>
    <name evidence="2" type="ORF">SAMN05421824_1590</name>
</gene>
<dbReference type="STRING" id="419940.SAMN05421824_1590"/>
<proteinExistence type="predicted"/>
<evidence type="ECO:0000313" key="3">
    <source>
        <dbReference type="Proteomes" id="UP000198999"/>
    </source>
</evidence>
<evidence type="ECO:0000256" key="1">
    <source>
        <dbReference type="SAM" id="Phobius"/>
    </source>
</evidence>
<sequence>MFSKNCDVVTHFISFESSNLDKIFVSCIFTIRIFRMKQSVLAMCLCVLLTACGSSFQGFYNNHKSDLGATSFQVPNFMKAVLSNISPGVKHAIGNIYDFKYITFKDTNVLKRQTLITEMNAVTNSGYLDVYRKNDPDHTRIISVREAGAVVTDVIIFNSSASETTAYYLQGNFNPEKIKSFADEDTFNAFSSDLLQNYNTNLNPSFNPGN</sequence>
<name>A0A1H9FWI3_9FLAO</name>
<dbReference type="Pfam" id="PF14060">
    <property type="entry name" value="DUF4252"/>
    <property type="match status" value="1"/>
</dbReference>
<keyword evidence="1" id="KW-0812">Transmembrane</keyword>
<dbReference type="InterPro" id="IPR025348">
    <property type="entry name" value="DUF4252"/>
</dbReference>
<protein>
    <recommendedName>
        <fullName evidence="4">DUF4252 domain-containing protein</fullName>
    </recommendedName>
</protein>